<evidence type="ECO:0000256" key="6">
    <source>
        <dbReference type="ARBA" id="ARBA00035287"/>
    </source>
</evidence>
<comment type="similarity">
    <text evidence="1 7 8">Belongs to the universal ribosomal protein uL23 family.</text>
</comment>
<dbReference type="RefSeq" id="YP_009510477.1">
    <property type="nucleotide sequence ID" value="NC_039139.1"/>
</dbReference>
<dbReference type="InterPro" id="IPR001014">
    <property type="entry name" value="Ribosomal_uL23_CS"/>
</dbReference>
<accession>A0A345U6R4</accession>
<dbReference type="InterPro" id="IPR012677">
    <property type="entry name" value="Nucleotide-bd_a/b_plait_sf"/>
</dbReference>
<dbReference type="NCBIfam" id="NF004363">
    <property type="entry name" value="PRK05738.2-4"/>
    <property type="match status" value="1"/>
</dbReference>
<dbReference type="NCBIfam" id="NF004368">
    <property type="entry name" value="PRK05738.3-4"/>
    <property type="match status" value="1"/>
</dbReference>
<dbReference type="HAMAP" id="MF_01369_B">
    <property type="entry name" value="Ribosomal_uL23_B"/>
    <property type="match status" value="1"/>
</dbReference>
<evidence type="ECO:0000256" key="5">
    <source>
        <dbReference type="ARBA" id="ARBA00023274"/>
    </source>
</evidence>
<evidence type="ECO:0000313" key="9">
    <source>
        <dbReference type="EMBL" id="AXI96150.1"/>
    </source>
</evidence>
<name>A0A345U6R4_9FLOR</name>
<dbReference type="Pfam" id="PF00276">
    <property type="entry name" value="Ribosomal_L23"/>
    <property type="match status" value="1"/>
</dbReference>
<dbReference type="GeneID" id="37622824"/>
<dbReference type="GO" id="GO:0003735">
    <property type="term" value="F:structural constituent of ribosome"/>
    <property type="evidence" value="ECO:0007669"/>
    <property type="project" value="InterPro"/>
</dbReference>
<evidence type="ECO:0000256" key="3">
    <source>
        <dbReference type="ARBA" id="ARBA00022884"/>
    </source>
</evidence>
<dbReference type="Gene3D" id="3.30.70.330">
    <property type="match status" value="1"/>
</dbReference>
<keyword evidence="5 7" id="KW-0687">Ribonucleoprotein</keyword>
<dbReference type="InterPro" id="IPR012678">
    <property type="entry name" value="Ribosomal_uL23/eL15/eS24_sf"/>
</dbReference>
<dbReference type="PROSITE" id="PS00050">
    <property type="entry name" value="RIBOSOMAL_L23"/>
    <property type="match status" value="1"/>
</dbReference>
<keyword evidence="4 7" id="KW-0689">Ribosomal protein</keyword>
<sequence>MTNQIDKTTLTDIVKYPILTDKTTIMLEDNKYSFTVKVKAKKSEIKQAIEKLFDVKVEKINTLIMKPKKKRIGKYIGYKSKYKKAIVKLNNQYRINLFLDN</sequence>
<gene>
    <name evidence="7 9" type="primary">rpl23</name>
</gene>
<organism evidence="9">
    <name type="scientific">Gracilaria caudata</name>
    <dbReference type="NCBI Taxonomy" id="2572395"/>
    <lineage>
        <taxon>Eukaryota</taxon>
        <taxon>Rhodophyta</taxon>
        <taxon>Florideophyceae</taxon>
        <taxon>Rhodymeniophycidae</taxon>
        <taxon>Gracilariales</taxon>
        <taxon>Gracilariaceae</taxon>
        <taxon>Gracilaria</taxon>
    </lineage>
</organism>
<evidence type="ECO:0000256" key="8">
    <source>
        <dbReference type="RuleBase" id="RU003934"/>
    </source>
</evidence>
<protein>
    <recommendedName>
        <fullName evidence="6 7">Large ribosomal subunit protein uL23c</fullName>
    </recommendedName>
</protein>
<geneLocation type="chloroplast" evidence="9"/>
<evidence type="ECO:0000256" key="2">
    <source>
        <dbReference type="ARBA" id="ARBA00022730"/>
    </source>
</evidence>
<keyword evidence="9" id="KW-0934">Plastid</keyword>
<dbReference type="InterPro" id="IPR013025">
    <property type="entry name" value="Ribosomal_uL23-like"/>
</dbReference>
<evidence type="ECO:0000256" key="7">
    <source>
        <dbReference type="HAMAP-Rule" id="MF_01369"/>
    </source>
</evidence>
<dbReference type="EMBL" id="MH396009">
    <property type="protein sequence ID" value="AXI96150.1"/>
    <property type="molecule type" value="Genomic_DNA"/>
</dbReference>
<dbReference type="SUPFAM" id="SSF54189">
    <property type="entry name" value="Ribosomal proteins S24e, L23 and L15e"/>
    <property type="match status" value="1"/>
</dbReference>
<evidence type="ECO:0000256" key="1">
    <source>
        <dbReference type="ARBA" id="ARBA00006700"/>
    </source>
</evidence>
<keyword evidence="9" id="KW-0150">Chloroplast</keyword>
<comment type="subcellular location">
    <subcellularLocation>
        <location evidence="7">Plastid</location>
        <location evidence="7">Chloroplast</location>
    </subcellularLocation>
</comment>
<dbReference type="GO" id="GO:0009507">
    <property type="term" value="C:chloroplast"/>
    <property type="evidence" value="ECO:0007669"/>
    <property type="project" value="UniProtKB-SubCell"/>
</dbReference>
<dbReference type="GO" id="GO:0006412">
    <property type="term" value="P:translation"/>
    <property type="evidence" value="ECO:0007669"/>
    <property type="project" value="UniProtKB-UniRule"/>
</dbReference>
<dbReference type="GO" id="GO:0019843">
    <property type="term" value="F:rRNA binding"/>
    <property type="evidence" value="ECO:0007669"/>
    <property type="project" value="UniProtKB-UniRule"/>
</dbReference>
<reference evidence="9" key="1">
    <citation type="journal article" date="2018" name="J. Phycol.">
        <title>Organellar genomics: a useful tool to study evolutionary relationships and molecular evolution in Gracilariaceae (Rhodophyta).</title>
        <authorList>
            <person name="Iha C."/>
            <person name="Grassa C.J."/>
            <person name="de M Lyra G."/>
            <person name="Davis C.C."/>
            <person name="Verbruggen H."/>
            <person name="Oliveira M.C."/>
        </authorList>
    </citation>
    <scope>NUCLEOTIDE SEQUENCE</scope>
</reference>
<keyword evidence="3 7" id="KW-0694">RNA-binding</keyword>
<comment type="function">
    <text evidence="7">Binds to 23S rRNA.</text>
</comment>
<keyword evidence="2 7" id="KW-0699">rRNA-binding</keyword>
<proteinExistence type="inferred from homology"/>
<dbReference type="FunFam" id="3.30.70.330:FF:000001">
    <property type="entry name" value="50S ribosomal protein L23"/>
    <property type="match status" value="1"/>
</dbReference>
<dbReference type="AlphaFoldDB" id="A0A345U6R4"/>
<dbReference type="PANTHER" id="PTHR11620">
    <property type="entry name" value="60S RIBOSOMAL PROTEIN L23A"/>
    <property type="match status" value="1"/>
</dbReference>
<comment type="subunit">
    <text evidence="7">Part of the 50S ribosomal subunit.</text>
</comment>
<dbReference type="GO" id="GO:1990904">
    <property type="term" value="C:ribonucleoprotein complex"/>
    <property type="evidence" value="ECO:0007669"/>
    <property type="project" value="UniProtKB-KW"/>
</dbReference>
<evidence type="ECO:0000256" key="4">
    <source>
        <dbReference type="ARBA" id="ARBA00022980"/>
    </source>
</evidence>
<dbReference type="GO" id="GO:0005840">
    <property type="term" value="C:ribosome"/>
    <property type="evidence" value="ECO:0007669"/>
    <property type="project" value="UniProtKB-KW"/>
</dbReference>